<feature type="region of interest" description="Disordered" evidence="1">
    <location>
        <begin position="57"/>
        <end position="97"/>
    </location>
</feature>
<accession>A0ABV0TWA7</accession>
<feature type="compositionally biased region" description="Basic and acidic residues" evidence="1">
    <location>
        <begin position="77"/>
        <end position="97"/>
    </location>
</feature>
<sequence>MALILVISLQNASQRQEGSRGDGTIQSRPNRKGSVGRGDVFVVEEDTDLLDPIFQSGGVVNPQWKPSRNGLKGSQRGKPDVSSKKVEENITTEKKTDSRTSLVFPLKPSDNIIDLDVGGSPKKPSLGIPLLPKIPSYPRISTESNALIEESAKETSIVSPATSQSPFTVQTTRPLVHRSKHEGEGSQPDRERPRIVTIVSREGDLVLGSDGKTYRLQRGPPGRMGPPGPDGCPGDPGPSGVKGDKGEKGPKGRPGKMGEPGPPGAPGLPTFYMWRNTAEEWAAFKQTNFYQLLSAGWPTKEGPAGPPGEMGKPGIQGPPGEPGEEGQPGMPGEMGDIGLMGPPGRPGTPGRDGEDGTDGQPGTPGPPGSHGPWGYRGERGPKGEKGDEGLVGDQGPKGETGEPGEKGAAGLPGPPGPIGPPGHQGVRGGEGPEGPAGPDGESGLNGPSGPQGPPGAPGLTGRVGAQGVNGSR</sequence>
<feature type="compositionally biased region" description="Basic and acidic residues" evidence="1">
    <location>
        <begin position="376"/>
        <end position="388"/>
    </location>
</feature>
<feature type="region of interest" description="Disordered" evidence="1">
    <location>
        <begin position="12"/>
        <end position="38"/>
    </location>
</feature>
<feature type="compositionally biased region" description="Polar residues" evidence="1">
    <location>
        <begin position="157"/>
        <end position="173"/>
    </location>
</feature>
<dbReference type="EMBL" id="JAHRIQ010047593">
    <property type="protein sequence ID" value="MEQ2236637.1"/>
    <property type="molecule type" value="Genomic_DNA"/>
</dbReference>
<feature type="compositionally biased region" description="Low complexity" evidence="1">
    <location>
        <begin position="436"/>
        <end position="448"/>
    </location>
</feature>
<evidence type="ECO:0000256" key="1">
    <source>
        <dbReference type="SAM" id="MobiDB-lite"/>
    </source>
</evidence>
<feature type="non-terminal residue" evidence="2">
    <location>
        <position position="472"/>
    </location>
</feature>
<feature type="region of interest" description="Disordered" evidence="1">
    <location>
        <begin position="157"/>
        <end position="271"/>
    </location>
</feature>
<protein>
    <submittedName>
        <fullName evidence="2">Uncharacterized protein</fullName>
    </submittedName>
</protein>
<dbReference type="Proteomes" id="UP001482620">
    <property type="component" value="Unassembled WGS sequence"/>
</dbReference>
<comment type="caution">
    <text evidence="2">The sequence shown here is derived from an EMBL/GenBank/DDBJ whole genome shotgun (WGS) entry which is preliminary data.</text>
</comment>
<reference evidence="2 3" key="1">
    <citation type="submission" date="2021-06" db="EMBL/GenBank/DDBJ databases">
        <authorList>
            <person name="Palmer J.M."/>
        </authorList>
    </citation>
    <scope>NUCLEOTIDE SEQUENCE [LARGE SCALE GENOMIC DNA]</scope>
    <source>
        <strain evidence="3">if_2019</strain>
        <tissue evidence="2">Muscle</tissue>
    </source>
</reference>
<proteinExistence type="predicted"/>
<dbReference type="Pfam" id="PF01391">
    <property type="entry name" value="Collagen"/>
    <property type="match status" value="2"/>
</dbReference>
<feature type="compositionally biased region" description="Low complexity" evidence="1">
    <location>
        <begin position="325"/>
        <end position="334"/>
    </location>
</feature>
<dbReference type="InterPro" id="IPR008160">
    <property type="entry name" value="Collagen"/>
</dbReference>
<feature type="region of interest" description="Disordered" evidence="1">
    <location>
        <begin position="298"/>
        <end position="472"/>
    </location>
</feature>
<dbReference type="PANTHER" id="PTHR24637">
    <property type="entry name" value="COLLAGEN"/>
    <property type="match status" value="1"/>
</dbReference>
<evidence type="ECO:0000313" key="2">
    <source>
        <dbReference type="EMBL" id="MEQ2236637.1"/>
    </source>
</evidence>
<gene>
    <name evidence="2" type="ORF">ILYODFUR_014705</name>
</gene>
<name>A0ABV0TWA7_9TELE</name>
<feature type="compositionally biased region" description="Gly residues" evidence="1">
    <location>
        <begin position="425"/>
        <end position="434"/>
    </location>
</feature>
<evidence type="ECO:0000313" key="3">
    <source>
        <dbReference type="Proteomes" id="UP001482620"/>
    </source>
</evidence>
<organism evidence="2 3">
    <name type="scientific">Ilyodon furcidens</name>
    <name type="common">goldbreast splitfin</name>
    <dbReference type="NCBI Taxonomy" id="33524"/>
    <lineage>
        <taxon>Eukaryota</taxon>
        <taxon>Metazoa</taxon>
        <taxon>Chordata</taxon>
        <taxon>Craniata</taxon>
        <taxon>Vertebrata</taxon>
        <taxon>Euteleostomi</taxon>
        <taxon>Actinopterygii</taxon>
        <taxon>Neopterygii</taxon>
        <taxon>Teleostei</taxon>
        <taxon>Neoteleostei</taxon>
        <taxon>Acanthomorphata</taxon>
        <taxon>Ovalentaria</taxon>
        <taxon>Atherinomorphae</taxon>
        <taxon>Cyprinodontiformes</taxon>
        <taxon>Goodeidae</taxon>
        <taxon>Ilyodon</taxon>
    </lineage>
</organism>
<dbReference type="PANTHER" id="PTHR24637:SF421">
    <property type="entry name" value="CUTICLE COLLAGEN DPY-2"/>
    <property type="match status" value="1"/>
</dbReference>
<feature type="compositionally biased region" description="Basic and acidic residues" evidence="1">
    <location>
        <begin position="181"/>
        <end position="194"/>
    </location>
</feature>
<keyword evidence="3" id="KW-1185">Reference proteome</keyword>